<dbReference type="Pfam" id="PF00583">
    <property type="entry name" value="Acetyltransf_1"/>
    <property type="match status" value="1"/>
</dbReference>
<dbReference type="GO" id="GO:0016747">
    <property type="term" value="F:acyltransferase activity, transferring groups other than amino-acyl groups"/>
    <property type="evidence" value="ECO:0007669"/>
    <property type="project" value="InterPro"/>
</dbReference>
<keyword evidence="3" id="KW-1185">Reference proteome</keyword>
<dbReference type="SUPFAM" id="SSF55729">
    <property type="entry name" value="Acyl-CoA N-acyltransferases (Nat)"/>
    <property type="match status" value="1"/>
</dbReference>
<evidence type="ECO:0000259" key="1">
    <source>
        <dbReference type="Pfam" id="PF00583"/>
    </source>
</evidence>
<sequence>MSKSLQLRGIELLVKDQLTDEIFATCANLFSDHYGVWATNAPNRVHGARVKMNAKKLRESVSAPAQTVLAMGYVENQHIGHAFATVWPSEAGRVGWITQLVVHKDFRRRKVATQLINKLKNHPLLADISVVGIASSQPASCAVLAKFADVEINSIDTSFIQENAEKVIRSSPIEYVKTAELRGSLFRDEDIGSGIVSSVDTQFYVDHGEPLEALKEFKSKGPWRLGDLQDGHEFLVMAPAKKPHSEKELH</sequence>
<dbReference type="EMBL" id="KL142384">
    <property type="protein sequence ID" value="KDR74084.1"/>
    <property type="molecule type" value="Genomic_DNA"/>
</dbReference>
<dbReference type="OrthoDB" id="2019666at2759"/>
<gene>
    <name evidence="2" type="ORF">GALMADRAFT_250837</name>
</gene>
<accession>A0A067T2C4</accession>
<dbReference type="InterPro" id="IPR000182">
    <property type="entry name" value="GNAT_dom"/>
</dbReference>
<evidence type="ECO:0000313" key="3">
    <source>
        <dbReference type="Proteomes" id="UP000027222"/>
    </source>
</evidence>
<evidence type="ECO:0000313" key="2">
    <source>
        <dbReference type="EMBL" id="KDR74084.1"/>
    </source>
</evidence>
<proteinExistence type="predicted"/>
<dbReference type="Proteomes" id="UP000027222">
    <property type="component" value="Unassembled WGS sequence"/>
</dbReference>
<dbReference type="HOGENOM" id="CLU_056576_0_0_1"/>
<dbReference type="STRING" id="685588.A0A067T2C4"/>
<dbReference type="CDD" id="cd04301">
    <property type="entry name" value="NAT_SF"/>
    <property type="match status" value="1"/>
</dbReference>
<dbReference type="AlphaFoldDB" id="A0A067T2C4"/>
<reference evidence="3" key="1">
    <citation type="journal article" date="2014" name="Proc. Natl. Acad. Sci. U.S.A.">
        <title>Extensive sampling of basidiomycete genomes demonstrates inadequacy of the white-rot/brown-rot paradigm for wood decay fungi.</title>
        <authorList>
            <person name="Riley R."/>
            <person name="Salamov A.A."/>
            <person name="Brown D.W."/>
            <person name="Nagy L.G."/>
            <person name="Floudas D."/>
            <person name="Held B.W."/>
            <person name="Levasseur A."/>
            <person name="Lombard V."/>
            <person name="Morin E."/>
            <person name="Otillar R."/>
            <person name="Lindquist E.A."/>
            <person name="Sun H."/>
            <person name="LaButti K.M."/>
            <person name="Schmutz J."/>
            <person name="Jabbour D."/>
            <person name="Luo H."/>
            <person name="Baker S.E."/>
            <person name="Pisabarro A.G."/>
            <person name="Walton J.D."/>
            <person name="Blanchette R.A."/>
            <person name="Henrissat B."/>
            <person name="Martin F."/>
            <person name="Cullen D."/>
            <person name="Hibbett D.S."/>
            <person name="Grigoriev I.V."/>
        </authorList>
    </citation>
    <scope>NUCLEOTIDE SEQUENCE [LARGE SCALE GENOMIC DNA]</scope>
    <source>
        <strain evidence="3">CBS 339.88</strain>
    </source>
</reference>
<dbReference type="InterPro" id="IPR016181">
    <property type="entry name" value="Acyl_CoA_acyltransferase"/>
</dbReference>
<feature type="domain" description="N-acetyltransferase" evidence="1">
    <location>
        <begin position="57"/>
        <end position="128"/>
    </location>
</feature>
<dbReference type="Gene3D" id="3.40.630.30">
    <property type="match status" value="1"/>
</dbReference>
<organism evidence="2 3">
    <name type="scientific">Galerina marginata (strain CBS 339.88)</name>
    <dbReference type="NCBI Taxonomy" id="685588"/>
    <lineage>
        <taxon>Eukaryota</taxon>
        <taxon>Fungi</taxon>
        <taxon>Dikarya</taxon>
        <taxon>Basidiomycota</taxon>
        <taxon>Agaricomycotina</taxon>
        <taxon>Agaricomycetes</taxon>
        <taxon>Agaricomycetidae</taxon>
        <taxon>Agaricales</taxon>
        <taxon>Agaricineae</taxon>
        <taxon>Strophariaceae</taxon>
        <taxon>Galerina</taxon>
    </lineage>
</organism>
<protein>
    <recommendedName>
        <fullName evidence="1">N-acetyltransferase domain-containing protein</fullName>
    </recommendedName>
</protein>
<name>A0A067T2C4_GALM3</name>